<evidence type="ECO:0000313" key="1">
    <source>
        <dbReference type="Proteomes" id="UP000035680"/>
    </source>
</evidence>
<reference evidence="1" key="1">
    <citation type="submission" date="2014-07" db="EMBL/GenBank/DDBJ databases">
        <authorList>
            <person name="Martin A.A"/>
            <person name="De Silva N."/>
        </authorList>
    </citation>
    <scope>NUCLEOTIDE SEQUENCE</scope>
</reference>
<dbReference type="AlphaFoldDB" id="A0A0K0EUR3"/>
<keyword evidence="1" id="KW-1185">Reference proteome</keyword>
<dbReference type="InterPro" id="IPR052709">
    <property type="entry name" value="Transposase-MT_Hybrid"/>
</dbReference>
<dbReference type="STRING" id="75913.A0A0K0EUR3"/>
<dbReference type="WBParaSite" id="SVE_0025700.1">
    <property type="protein sequence ID" value="SVE_0025700.1"/>
    <property type="gene ID" value="SVE_0025700"/>
</dbReference>
<dbReference type="PANTHER" id="PTHR46060">
    <property type="entry name" value="MARINER MOS1 TRANSPOSASE-LIKE PROTEIN"/>
    <property type="match status" value="1"/>
</dbReference>
<protein>
    <submittedName>
        <fullName evidence="2">DDE_3 domain-containing protein</fullName>
    </submittedName>
</protein>
<dbReference type="GO" id="GO:0003676">
    <property type="term" value="F:nucleic acid binding"/>
    <property type="evidence" value="ECO:0007669"/>
    <property type="project" value="InterPro"/>
</dbReference>
<dbReference type="Proteomes" id="UP000035680">
    <property type="component" value="Unassembled WGS sequence"/>
</dbReference>
<dbReference type="Gene3D" id="3.30.420.10">
    <property type="entry name" value="Ribonuclease H-like superfamily/Ribonuclease H"/>
    <property type="match status" value="1"/>
</dbReference>
<name>A0A0K0EUR3_STRVS</name>
<dbReference type="InterPro" id="IPR036397">
    <property type="entry name" value="RNaseH_sf"/>
</dbReference>
<accession>A0A0K0EUR3</accession>
<organism evidence="1 2">
    <name type="scientific">Strongyloides venezuelensis</name>
    <name type="common">Threadworm</name>
    <dbReference type="NCBI Taxonomy" id="75913"/>
    <lineage>
        <taxon>Eukaryota</taxon>
        <taxon>Metazoa</taxon>
        <taxon>Ecdysozoa</taxon>
        <taxon>Nematoda</taxon>
        <taxon>Chromadorea</taxon>
        <taxon>Rhabditida</taxon>
        <taxon>Tylenchina</taxon>
        <taxon>Panagrolaimomorpha</taxon>
        <taxon>Strongyloidoidea</taxon>
        <taxon>Strongyloididae</taxon>
        <taxon>Strongyloides</taxon>
    </lineage>
</organism>
<evidence type="ECO:0000313" key="2">
    <source>
        <dbReference type="WBParaSite" id="SVE_0025700.1"/>
    </source>
</evidence>
<sequence length="162" mass="18440">MTGKQDSSILTLLNSCRSCSKVTTGESGENLENERKPESVLDNDVLRKVVEANSRTTVRSRYDICSSLILRNNNDSFLGLNRREPILLHDNLESHTSKRTVQKLRESGYEILLHSAYSPDLSLTDYCFFKLLNNILSEKIFRNDEEAKTVFKAFIESGSPDF</sequence>
<dbReference type="PANTHER" id="PTHR46060:SF3">
    <property type="entry name" value="PROTEIN GVQW3"/>
    <property type="match status" value="1"/>
</dbReference>
<proteinExistence type="predicted"/>
<reference evidence="2" key="2">
    <citation type="submission" date="2015-08" db="UniProtKB">
        <authorList>
            <consortium name="WormBaseParasite"/>
        </authorList>
    </citation>
    <scope>IDENTIFICATION</scope>
</reference>